<evidence type="ECO:0000313" key="2">
    <source>
        <dbReference type="Proteomes" id="UP000006514"/>
    </source>
</evidence>
<proteinExistence type="predicted"/>
<evidence type="ECO:0000313" key="1">
    <source>
        <dbReference type="EMBL" id="EJD35548.1"/>
    </source>
</evidence>
<dbReference type="eggNOG" id="KOG3752">
    <property type="taxonomic scope" value="Eukaryota"/>
</dbReference>
<name>J0LF07_AURST</name>
<sequence>MSFVWGQTKRHPIGLATLRRPKWDGGINLFHAAARNDAQYLTWLGAYLAPAGSRPLWTFLADRLFVLAIPKKEARRVPVEARRSPFSQAWKPNARKLPFILRSMLRVAKKYHLAMDAPAFPAALKLAAPIWSHQGLRDQTLLRAGRPEVRCLKFHHAVTTVDDLEEIAEQAGSDHEEESDCACEDCAADRSEGCRWPHRCQAFARDVLCELAPKWSTADTTVDPPSDLRGTFGTHSSDDADLATPCVFDPRLDRGEHAAHYYRLFVHRLAIDGATAAETIQREPASREVVPQSLDAVTVYVAGALDHTRTACPTGGMGIMFPDGEGQDFAGSCPGAPHTHASSTALAVAMAVSLAPRGAPLHMVTRSRQVARMLTTDLRRHEDRGWMDTPGDSDSFRLAAAALRSRVAETTFTTVSKPALKEWPELKDTIKMAKVASDVGAAVDFDTDALAPFDAVGMAVVGITQREALRAIKHTTLPPHDYRRATRQNILEIQSSLLDRCDFAPTDWQVWTGLRSRDLSRGARNFLWRAIHGAHKMGAYFSKMPQPWKAYEKCATCGCLETLFHVLFECPDTHSDRIWESAQELLWHRGICKSIDLGTVLGCASVRLRGDHVYRDLAAERAFRIVVSETAFFLWKLRCEKRIQHAEEPAWGISDEDALARWTALLRNRISMDVLLSDANRFKNLALRAGLANSTWLDVENPANDDIDPSLEPGVLVGMGDGHSIGIG</sequence>
<dbReference type="GO" id="GO:0003676">
    <property type="term" value="F:nucleic acid binding"/>
    <property type="evidence" value="ECO:0007669"/>
    <property type="project" value="InterPro"/>
</dbReference>
<organism evidence="1 2">
    <name type="scientific">Auricularia subglabra (strain TFB-10046 / SS5)</name>
    <name type="common">White-rot fungus</name>
    <name type="synonym">Auricularia delicata (strain TFB10046)</name>
    <dbReference type="NCBI Taxonomy" id="717982"/>
    <lineage>
        <taxon>Eukaryota</taxon>
        <taxon>Fungi</taxon>
        <taxon>Dikarya</taxon>
        <taxon>Basidiomycota</taxon>
        <taxon>Agaricomycotina</taxon>
        <taxon>Agaricomycetes</taxon>
        <taxon>Auriculariales</taxon>
        <taxon>Auriculariaceae</taxon>
        <taxon>Auricularia</taxon>
    </lineage>
</organism>
<accession>J0LF07</accession>
<dbReference type="OrthoDB" id="2752996at2759"/>
<gene>
    <name evidence="1" type="ORF">AURDEDRAFT_75169</name>
</gene>
<dbReference type="InParanoid" id="J0LF07"/>
<dbReference type="KEGG" id="adl:AURDEDRAFT_75169"/>
<reference evidence="2" key="1">
    <citation type="journal article" date="2012" name="Science">
        <title>The Paleozoic origin of enzymatic lignin decomposition reconstructed from 31 fungal genomes.</title>
        <authorList>
            <person name="Floudas D."/>
            <person name="Binder M."/>
            <person name="Riley R."/>
            <person name="Barry K."/>
            <person name="Blanchette R.A."/>
            <person name="Henrissat B."/>
            <person name="Martinez A.T."/>
            <person name="Otillar R."/>
            <person name="Spatafora J.W."/>
            <person name="Yadav J.S."/>
            <person name="Aerts A."/>
            <person name="Benoit I."/>
            <person name="Boyd A."/>
            <person name="Carlson A."/>
            <person name="Copeland A."/>
            <person name="Coutinho P.M."/>
            <person name="de Vries R.P."/>
            <person name="Ferreira P."/>
            <person name="Findley K."/>
            <person name="Foster B."/>
            <person name="Gaskell J."/>
            <person name="Glotzer D."/>
            <person name="Gorecki P."/>
            <person name="Heitman J."/>
            <person name="Hesse C."/>
            <person name="Hori C."/>
            <person name="Igarashi K."/>
            <person name="Jurgens J.A."/>
            <person name="Kallen N."/>
            <person name="Kersten P."/>
            <person name="Kohler A."/>
            <person name="Kuees U."/>
            <person name="Kumar T.K.A."/>
            <person name="Kuo A."/>
            <person name="LaButti K."/>
            <person name="Larrondo L.F."/>
            <person name="Lindquist E."/>
            <person name="Ling A."/>
            <person name="Lombard V."/>
            <person name="Lucas S."/>
            <person name="Lundell T."/>
            <person name="Martin R."/>
            <person name="McLaughlin D.J."/>
            <person name="Morgenstern I."/>
            <person name="Morin E."/>
            <person name="Murat C."/>
            <person name="Nagy L.G."/>
            <person name="Nolan M."/>
            <person name="Ohm R.A."/>
            <person name="Patyshakuliyeva A."/>
            <person name="Rokas A."/>
            <person name="Ruiz-Duenas F.J."/>
            <person name="Sabat G."/>
            <person name="Salamov A."/>
            <person name="Samejima M."/>
            <person name="Schmutz J."/>
            <person name="Slot J.C."/>
            <person name="St John F."/>
            <person name="Stenlid J."/>
            <person name="Sun H."/>
            <person name="Sun S."/>
            <person name="Syed K."/>
            <person name="Tsang A."/>
            <person name="Wiebenga A."/>
            <person name="Young D."/>
            <person name="Pisabarro A."/>
            <person name="Eastwood D.C."/>
            <person name="Martin F."/>
            <person name="Cullen D."/>
            <person name="Grigoriev I.V."/>
            <person name="Hibbett D.S."/>
        </authorList>
    </citation>
    <scope>NUCLEOTIDE SEQUENCE [LARGE SCALE GENOMIC DNA]</scope>
    <source>
        <strain evidence="2">TFB10046</strain>
    </source>
</reference>
<dbReference type="Gene3D" id="3.30.420.10">
    <property type="entry name" value="Ribonuclease H-like superfamily/Ribonuclease H"/>
    <property type="match status" value="1"/>
</dbReference>
<keyword evidence="2" id="KW-1185">Reference proteome</keyword>
<dbReference type="InterPro" id="IPR036397">
    <property type="entry name" value="RNaseH_sf"/>
</dbReference>
<protein>
    <recommendedName>
        <fullName evidence="3">Reverse transcriptase zinc-binding domain-containing protein</fullName>
    </recommendedName>
</protein>
<dbReference type="Proteomes" id="UP000006514">
    <property type="component" value="Unassembled WGS sequence"/>
</dbReference>
<evidence type="ECO:0008006" key="3">
    <source>
        <dbReference type="Google" id="ProtNLM"/>
    </source>
</evidence>
<dbReference type="OMA" id="LANSTWL"/>
<dbReference type="EMBL" id="JH687886">
    <property type="protein sequence ID" value="EJD35548.1"/>
    <property type="molecule type" value="Genomic_DNA"/>
</dbReference>
<dbReference type="AlphaFoldDB" id="J0LF07"/>